<reference evidence="1" key="2">
    <citation type="journal article" date="2023" name="BMC Genomics">
        <title>Pest status, molecular evolution, and epigenetic factors derived from the genome assembly of Frankliniella fusca, a thysanopteran phytovirus vector.</title>
        <authorList>
            <person name="Catto M.A."/>
            <person name="Labadie P.E."/>
            <person name="Jacobson A.L."/>
            <person name="Kennedy G.G."/>
            <person name="Srinivasan R."/>
            <person name="Hunt B.G."/>
        </authorList>
    </citation>
    <scope>NUCLEOTIDE SEQUENCE</scope>
    <source>
        <strain evidence="1">PL_HMW_Pooled</strain>
    </source>
</reference>
<dbReference type="AlphaFoldDB" id="A0AAE1L6T3"/>
<proteinExistence type="predicted"/>
<sequence>MSRCSSVALSFSFNVRASSQSEQPSVNLADLRAANPDTYTRANSSIDSLKGFTREYTERSLNNCTNILASGSLDVVLSHTLIISELGLNAATGVLLFMQSESRSTRRQSLLEASESANFESEKKNSLRSGLESHGWTLDGLDSDTPNLVHIERFQVAPSVTTPSTRKPLFSNKIIASSTIFVSSSSEAAPLQSLEGLHLVVDPLLLHMLQLSHLQRH</sequence>
<name>A0AAE1L6T3_9NEOP</name>
<protein>
    <submittedName>
        <fullName evidence="1">Protein translocase subunit</fullName>
    </submittedName>
</protein>
<evidence type="ECO:0000313" key="1">
    <source>
        <dbReference type="EMBL" id="KAK3907954.1"/>
    </source>
</evidence>
<dbReference type="EMBL" id="JAHWGI010000026">
    <property type="protein sequence ID" value="KAK3907954.1"/>
    <property type="molecule type" value="Genomic_DNA"/>
</dbReference>
<gene>
    <name evidence="1" type="ORF">KUF71_018591</name>
</gene>
<comment type="caution">
    <text evidence="1">The sequence shown here is derived from an EMBL/GenBank/DDBJ whole genome shotgun (WGS) entry which is preliminary data.</text>
</comment>
<accession>A0AAE1L6T3</accession>
<reference evidence="1" key="1">
    <citation type="submission" date="2021-07" db="EMBL/GenBank/DDBJ databases">
        <authorList>
            <person name="Catto M.A."/>
            <person name="Jacobson A."/>
            <person name="Kennedy G."/>
            <person name="Labadie P."/>
            <person name="Hunt B.G."/>
            <person name="Srinivasan R."/>
        </authorList>
    </citation>
    <scope>NUCLEOTIDE SEQUENCE</scope>
    <source>
        <strain evidence="1">PL_HMW_Pooled</strain>
        <tissue evidence="1">Head</tissue>
    </source>
</reference>
<keyword evidence="2" id="KW-1185">Reference proteome</keyword>
<organism evidence="1 2">
    <name type="scientific">Frankliniella fusca</name>
    <dbReference type="NCBI Taxonomy" id="407009"/>
    <lineage>
        <taxon>Eukaryota</taxon>
        <taxon>Metazoa</taxon>
        <taxon>Ecdysozoa</taxon>
        <taxon>Arthropoda</taxon>
        <taxon>Hexapoda</taxon>
        <taxon>Insecta</taxon>
        <taxon>Pterygota</taxon>
        <taxon>Neoptera</taxon>
        <taxon>Paraneoptera</taxon>
        <taxon>Thysanoptera</taxon>
        <taxon>Terebrantia</taxon>
        <taxon>Thripoidea</taxon>
        <taxon>Thripidae</taxon>
        <taxon>Frankliniella</taxon>
    </lineage>
</organism>
<dbReference type="Proteomes" id="UP001219518">
    <property type="component" value="Unassembled WGS sequence"/>
</dbReference>
<evidence type="ECO:0000313" key="2">
    <source>
        <dbReference type="Proteomes" id="UP001219518"/>
    </source>
</evidence>